<dbReference type="PATRIC" id="fig|1401327.3.peg.177"/>
<accession>A0A090NNT6</accession>
<evidence type="ECO:0000313" key="1">
    <source>
        <dbReference type="EMBL" id="ESU82256.1"/>
    </source>
</evidence>
<dbReference type="AlphaFoldDB" id="A0A090NNT6"/>
<protein>
    <submittedName>
        <fullName evidence="1">Virulence protein IcsB</fullName>
    </submittedName>
</protein>
<sequence>MILKISNFIDASNTKGPIRVEDTEHGPILVAQKFNLKDLFFRTLSTINAKINSQILNEQLKNYRLANQKSLLLFLKTLASEKSAESAFAAYEAVKNSIQHSFTGKDIKLMLNTAERFHGIGTAKNLERHLVFRCWENRGITHLGHTSISIKNNLLQEPTHTYLSWYPGGNVTKDTEINYLFEKRSGYSVDTYKQDKLNMISDQTAERLDAGQEVRNLLNSKQDQNNNKKIFFPRANQKKDPYGYWGVSADKVYIPLSGDNKTKDGKISYNLFGLDETNMSKFICQKKADAFRQLANYKLISKSENCAGMALNVLKAGNSEIYFPLPDVKLVATPNNVYAYANKVRQRIESLNQSYNEIMKYIESDFDLSRLTQLRRSYLKSFNKINLIHTPKTFKPLSISLYKHPTENVSSEDFDAVINACHSYLVKSAPSNMSRVLNELKTGATDKKEEIIEKSIKTIDYYNSLKSPDLGTKLYIHDLLQVNKLLLNNSHSNI</sequence>
<organism evidence="1 2">
    <name type="scientific">Shigella dysenteriae WRSd3</name>
    <dbReference type="NCBI Taxonomy" id="1401327"/>
    <lineage>
        <taxon>Bacteria</taxon>
        <taxon>Pseudomonadati</taxon>
        <taxon>Pseudomonadota</taxon>
        <taxon>Gammaproteobacteria</taxon>
        <taxon>Enterobacterales</taxon>
        <taxon>Enterobacteriaceae</taxon>
        <taxon>Shigella</taxon>
    </lineage>
</organism>
<gene>
    <name evidence="1" type="ORF">WRSd3_00192</name>
</gene>
<name>A0A090NNT6_SHIDY</name>
<dbReference type="InterPro" id="IPR011070">
    <property type="entry name" value="Globular_prot_asu/bsu"/>
</dbReference>
<comment type="caution">
    <text evidence="1">The sequence shown here is derived from an EMBL/GenBank/DDBJ whole genome shotgun (WGS) entry which is preliminary data.</text>
</comment>
<dbReference type="RefSeq" id="WP_000601046.1">
    <property type="nucleotide sequence ID" value="NZ_AXUT01000016.1"/>
</dbReference>
<dbReference type="EMBL" id="AXUT01000016">
    <property type="protein sequence ID" value="ESU82256.1"/>
    <property type="molecule type" value="Genomic_DNA"/>
</dbReference>
<dbReference type="SUPFAM" id="SSF56568">
    <property type="entry name" value="Non-globular alpha+beta subunits of globular proteins"/>
    <property type="match status" value="1"/>
</dbReference>
<proteinExistence type="predicted"/>
<dbReference type="Proteomes" id="UP000017944">
    <property type="component" value="Unassembled WGS sequence"/>
</dbReference>
<reference evidence="1 2" key="1">
    <citation type="submission" date="2013-10" db="EMBL/GenBank/DDBJ databases">
        <title>Draft genomes and the virulence plasmids of Sd1617 vaccine constructs: WRSd3 and WRSd5.</title>
        <authorList>
            <person name="Aksomboon Vongsawan A."/>
            <person name="Venkatesan M.M."/>
            <person name="Vaisvil B."/>
            <person name="Emel G."/>
            <person name="Kepatral V."/>
            <person name="Sethabutr O."/>
            <person name="Serichantalergs O."/>
            <person name="Mason C."/>
        </authorList>
    </citation>
    <scope>NUCLEOTIDE SEQUENCE [LARGE SCALE GENOMIC DNA]</scope>
    <source>
        <strain evidence="1 2">WRSd3</strain>
    </source>
</reference>
<evidence type="ECO:0000313" key="2">
    <source>
        <dbReference type="Proteomes" id="UP000017944"/>
    </source>
</evidence>